<dbReference type="EMBL" id="JAZGQO010000005">
    <property type="protein sequence ID" value="KAK6186971.1"/>
    <property type="molecule type" value="Genomic_DNA"/>
</dbReference>
<accession>A0AAN8Q481</accession>
<dbReference type="AlphaFoldDB" id="A0AAN8Q481"/>
<comment type="caution">
    <text evidence="1">The sequence shown here is derived from an EMBL/GenBank/DDBJ whole genome shotgun (WGS) entry which is preliminary data.</text>
</comment>
<keyword evidence="2" id="KW-1185">Reference proteome</keyword>
<name>A0AAN8Q481_PATCE</name>
<dbReference type="InterPro" id="IPR011992">
    <property type="entry name" value="EF-hand-dom_pair"/>
</dbReference>
<reference evidence="1 2" key="1">
    <citation type="submission" date="2024-01" db="EMBL/GenBank/DDBJ databases">
        <title>The genome of the rayed Mediterranean limpet Patella caerulea (Linnaeus, 1758).</title>
        <authorList>
            <person name="Anh-Thu Weber A."/>
            <person name="Halstead-Nussloch G."/>
        </authorList>
    </citation>
    <scope>NUCLEOTIDE SEQUENCE [LARGE SCALE GENOMIC DNA]</scope>
    <source>
        <strain evidence="1">AATW-2023a</strain>
        <tissue evidence="1">Whole specimen</tissue>
    </source>
</reference>
<evidence type="ECO:0000313" key="2">
    <source>
        <dbReference type="Proteomes" id="UP001347796"/>
    </source>
</evidence>
<evidence type="ECO:0008006" key="3">
    <source>
        <dbReference type="Google" id="ProtNLM"/>
    </source>
</evidence>
<evidence type="ECO:0000313" key="1">
    <source>
        <dbReference type="EMBL" id="KAK6186971.1"/>
    </source>
</evidence>
<gene>
    <name evidence="1" type="ORF">SNE40_006226</name>
</gene>
<organism evidence="1 2">
    <name type="scientific">Patella caerulea</name>
    <name type="common">Rayed Mediterranean limpet</name>
    <dbReference type="NCBI Taxonomy" id="87958"/>
    <lineage>
        <taxon>Eukaryota</taxon>
        <taxon>Metazoa</taxon>
        <taxon>Spiralia</taxon>
        <taxon>Lophotrochozoa</taxon>
        <taxon>Mollusca</taxon>
        <taxon>Gastropoda</taxon>
        <taxon>Patellogastropoda</taxon>
        <taxon>Patelloidea</taxon>
        <taxon>Patellidae</taxon>
        <taxon>Patella</taxon>
    </lineage>
</organism>
<dbReference type="SUPFAM" id="SSF47473">
    <property type="entry name" value="EF-hand"/>
    <property type="match status" value="1"/>
</dbReference>
<dbReference type="Gene3D" id="1.10.238.10">
    <property type="entry name" value="EF-hand"/>
    <property type="match status" value="1"/>
</dbReference>
<dbReference type="Proteomes" id="UP001347796">
    <property type="component" value="Unassembled WGS sequence"/>
</dbReference>
<proteinExistence type="predicted"/>
<sequence length="108" mass="12064">MLGLRFVDDITRSKMATMSVKVMLVLGLVGILSHHGNCSMWQYFINVLDEDSNGVINGEEEMANLKTTLLELGRGEELTQTAIDMADTNWNEEIDATEYGKLRAGLLR</sequence>
<protein>
    <recommendedName>
        <fullName evidence="3">EF-hand domain-containing protein</fullName>
    </recommendedName>
</protein>